<feature type="transmembrane region" description="Helical" evidence="1">
    <location>
        <begin position="425"/>
        <end position="445"/>
    </location>
</feature>
<feature type="transmembrane region" description="Helical" evidence="1">
    <location>
        <begin position="569"/>
        <end position="591"/>
    </location>
</feature>
<feature type="domain" description="NACHT" evidence="2">
    <location>
        <begin position="130"/>
        <end position="270"/>
    </location>
</feature>
<name>A0ABV3E4J0_9ACTN</name>
<comment type="caution">
    <text evidence="3">The sequence shown here is derived from an EMBL/GenBank/DDBJ whole genome shotgun (WGS) entry which is preliminary data.</text>
</comment>
<dbReference type="InterPro" id="IPR007111">
    <property type="entry name" value="NACHT_NTPase"/>
</dbReference>
<accession>A0ABV3E4J0</accession>
<dbReference type="RefSeq" id="WP_359978640.1">
    <property type="nucleotide sequence ID" value="NZ_JBEZLS010000007.1"/>
</dbReference>
<feature type="transmembrane region" description="Helical" evidence="1">
    <location>
        <begin position="393"/>
        <end position="413"/>
    </location>
</feature>
<keyword evidence="1" id="KW-1133">Transmembrane helix</keyword>
<evidence type="ECO:0000313" key="3">
    <source>
        <dbReference type="EMBL" id="MEU9351597.1"/>
    </source>
</evidence>
<feature type="transmembrane region" description="Helical" evidence="1">
    <location>
        <begin position="466"/>
        <end position="490"/>
    </location>
</feature>
<organism evidence="3 4">
    <name type="scientific">Streptomyces griseoloalbus</name>
    <dbReference type="NCBI Taxonomy" id="67303"/>
    <lineage>
        <taxon>Bacteria</taxon>
        <taxon>Bacillati</taxon>
        <taxon>Actinomycetota</taxon>
        <taxon>Actinomycetes</taxon>
        <taxon>Kitasatosporales</taxon>
        <taxon>Streptomycetaceae</taxon>
        <taxon>Streptomyces</taxon>
    </lineage>
</organism>
<evidence type="ECO:0000259" key="2">
    <source>
        <dbReference type="Pfam" id="PF05729"/>
    </source>
</evidence>
<evidence type="ECO:0000256" key="1">
    <source>
        <dbReference type="SAM" id="Phobius"/>
    </source>
</evidence>
<proteinExistence type="predicted"/>
<keyword evidence="1" id="KW-0472">Membrane</keyword>
<dbReference type="Gene3D" id="3.40.50.300">
    <property type="entry name" value="P-loop containing nucleotide triphosphate hydrolases"/>
    <property type="match status" value="1"/>
</dbReference>
<feature type="transmembrane region" description="Helical" evidence="1">
    <location>
        <begin position="496"/>
        <end position="515"/>
    </location>
</feature>
<dbReference type="Proteomes" id="UP001551582">
    <property type="component" value="Unassembled WGS sequence"/>
</dbReference>
<reference evidence="3 4" key="1">
    <citation type="submission" date="2024-06" db="EMBL/GenBank/DDBJ databases">
        <title>The Natural Products Discovery Center: Release of the First 8490 Sequenced Strains for Exploring Actinobacteria Biosynthetic Diversity.</title>
        <authorList>
            <person name="Kalkreuter E."/>
            <person name="Kautsar S.A."/>
            <person name="Yang D."/>
            <person name="Bader C.D."/>
            <person name="Teijaro C.N."/>
            <person name="Fluegel L."/>
            <person name="Davis C.M."/>
            <person name="Simpson J.R."/>
            <person name="Lauterbach L."/>
            <person name="Steele A.D."/>
            <person name="Gui C."/>
            <person name="Meng S."/>
            <person name="Li G."/>
            <person name="Viehrig K."/>
            <person name="Ye F."/>
            <person name="Su P."/>
            <person name="Kiefer A.F."/>
            <person name="Nichols A."/>
            <person name="Cepeda A.J."/>
            <person name="Yan W."/>
            <person name="Fan B."/>
            <person name="Jiang Y."/>
            <person name="Adhikari A."/>
            <person name="Zheng C.-J."/>
            <person name="Schuster L."/>
            <person name="Cowan T.M."/>
            <person name="Smanski M.J."/>
            <person name="Chevrette M.G."/>
            <person name="De Carvalho L.P.S."/>
            <person name="Shen B."/>
        </authorList>
    </citation>
    <scope>NUCLEOTIDE SEQUENCE [LARGE SCALE GENOMIC DNA]</scope>
    <source>
        <strain evidence="3 4">NPDC048274</strain>
    </source>
</reference>
<dbReference type="InterPro" id="IPR027417">
    <property type="entry name" value="P-loop_NTPase"/>
</dbReference>
<gene>
    <name evidence="3" type="ORF">AB0D65_11425</name>
</gene>
<evidence type="ECO:0000313" key="4">
    <source>
        <dbReference type="Proteomes" id="UP001551582"/>
    </source>
</evidence>
<protein>
    <submittedName>
        <fullName evidence="3">NACHT domain-containing protein</fullName>
    </submittedName>
</protein>
<keyword evidence="1" id="KW-0812">Transmembrane</keyword>
<dbReference type="SUPFAM" id="SSF52540">
    <property type="entry name" value="P-loop containing nucleoside triphosphate hydrolases"/>
    <property type="match status" value="1"/>
</dbReference>
<keyword evidence="4" id="KW-1185">Reference proteome</keyword>
<sequence>MLKRWSRLRKDGESSGAKTIFGDVEISGYFAAGRDIRIRKLAANVPNLWRESRADKVRQRLVTKLLPKWLAEEDLWSGDDGPEFPVTARYGVGYVAHPRREIATLPGARNSKHISGAEAVYAFESSLGRLLVLGEPGAGKTYILRRIMRYSLEKARENSHDPIPFYLHVSSWLGPRREIKEWVIDTLNRQYGIHEQYLESWFADGELALFIDGLDELGLRQRRECIVALNKFLSRYPSLEAVVACRKREYEDARKFLALRGSIDLHPIEAQDLVGAVSILGPDFEQLLKGIQGSRKFRSLLQNPLFLRLALITYRDVDAIGVTDARDMESALLREYISHCEKRVNLDLHGPVQTSWLASIAQTLRARKLVSFYPDRAVVEHFPVTLEGTLKRAMLWSCFLAFVVPTIAVRSVMTASAEESTVRPVYWILTFFLPLTFGYLAVKIAKDEFPLSPVSRTMTARKNVKLFFKRLVAVFIAQGIVAALLIPFAGNAVVDTIVVIGFPCSMMWPPMRMIWSSERAEKSRMPLFPGAELASLRRAALAVGLLVGGGFYACVSLSMYALYPALKSVLLFQPGINTLFYAVPIGLLAALQNGGADLIRRHLCMVIMMRRGLLPKRYFKVLDSLRKSSILIPRLGSFEFRHLMVRDYLAKKAPDSLIPRRNISLVDDRDADSRWT</sequence>
<feature type="transmembrane region" description="Helical" evidence="1">
    <location>
        <begin position="536"/>
        <end position="563"/>
    </location>
</feature>
<dbReference type="EMBL" id="JBEZLS010000007">
    <property type="protein sequence ID" value="MEU9351597.1"/>
    <property type="molecule type" value="Genomic_DNA"/>
</dbReference>
<dbReference type="Pfam" id="PF05729">
    <property type="entry name" value="NACHT"/>
    <property type="match status" value="1"/>
</dbReference>